<dbReference type="Pfam" id="PF17762">
    <property type="entry name" value="HTH_ParB"/>
    <property type="match status" value="1"/>
</dbReference>
<dbReference type="Pfam" id="PF02195">
    <property type="entry name" value="ParB_N"/>
    <property type="match status" value="1"/>
</dbReference>
<evidence type="ECO:0000313" key="6">
    <source>
        <dbReference type="Proteomes" id="UP001596233"/>
    </source>
</evidence>
<dbReference type="PANTHER" id="PTHR33375">
    <property type="entry name" value="CHROMOSOME-PARTITIONING PROTEIN PARB-RELATED"/>
    <property type="match status" value="1"/>
</dbReference>
<proteinExistence type="inferred from homology"/>
<dbReference type="RefSeq" id="WP_379233809.1">
    <property type="nucleotide sequence ID" value="NZ_JBHSTE010000003.1"/>
</dbReference>
<keyword evidence="2" id="KW-0159">Chromosome partition</keyword>
<comment type="caution">
    <text evidence="5">The sequence shown here is derived from an EMBL/GenBank/DDBJ whole genome shotgun (WGS) entry which is preliminary data.</text>
</comment>
<organism evidence="5 6">
    <name type="scientific">Paenibacillus septentrionalis</name>
    <dbReference type="NCBI Taxonomy" id="429342"/>
    <lineage>
        <taxon>Bacteria</taxon>
        <taxon>Bacillati</taxon>
        <taxon>Bacillota</taxon>
        <taxon>Bacilli</taxon>
        <taxon>Bacillales</taxon>
        <taxon>Paenibacillaceae</taxon>
        <taxon>Paenibacillus</taxon>
    </lineage>
</organism>
<dbReference type="SMART" id="SM00470">
    <property type="entry name" value="ParB"/>
    <property type="match status" value="1"/>
</dbReference>
<dbReference type="Proteomes" id="UP001596233">
    <property type="component" value="Unassembled WGS sequence"/>
</dbReference>
<feature type="region of interest" description="Disordered" evidence="3">
    <location>
        <begin position="242"/>
        <end position="313"/>
    </location>
</feature>
<dbReference type="EMBL" id="JBHSTE010000003">
    <property type="protein sequence ID" value="MFC6332898.1"/>
    <property type="molecule type" value="Genomic_DNA"/>
</dbReference>
<evidence type="ECO:0000256" key="3">
    <source>
        <dbReference type="SAM" id="MobiDB-lite"/>
    </source>
</evidence>
<dbReference type="PANTHER" id="PTHR33375:SF1">
    <property type="entry name" value="CHROMOSOME-PARTITIONING PROTEIN PARB-RELATED"/>
    <property type="match status" value="1"/>
</dbReference>
<dbReference type="Gene3D" id="3.90.1530.30">
    <property type="match status" value="1"/>
</dbReference>
<evidence type="ECO:0000256" key="1">
    <source>
        <dbReference type="ARBA" id="ARBA00006295"/>
    </source>
</evidence>
<dbReference type="InterPro" id="IPR003115">
    <property type="entry name" value="ParB_N"/>
</dbReference>
<dbReference type="InterPro" id="IPR004437">
    <property type="entry name" value="ParB/RepB/Spo0J"/>
</dbReference>
<name>A0ABW1V4L2_9BACL</name>
<dbReference type="NCBIfam" id="TIGR00180">
    <property type="entry name" value="parB_part"/>
    <property type="match status" value="1"/>
</dbReference>
<dbReference type="InterPro" id="IPR041468">
    <property type="entry name" value="HTH_ParB/Spo0J"/>
</dbReference>
<reference evidence="6" key="1">
    <citation type="journal article" date="2019" name="Int. J. Syst. Evol. Microbiol.">
        <title>The Global Catalogue of Microorganisms (GCM) 10K type strain sequencing project: providing services to taxonomists for standard genome sequencing and annotation.</title>
        <authorList>
            <consortium name="The Broad Institute Genomics Platform"/>
            <consortium name="The Broad Institute Genome Sequencing Center for Infectious Disease"/>
            <person name="Wu L."/>
            <person name="Ma J."/>
        </authorList>
    </citation>
    <scope>NUCLEOTIDE SEQUENCE [LARGE SCALE GENOMIC DNA]</scope>
    <source>
        <strain evidence="6">PCU 280</strain>
    </source>
</reference>
<accession>A0ABW1V4L2</accession>
<comment type="similarity">
    <text evidence="1">Belongs to the ParB family.</text>
</comment>
<feature type="compositionally biased region" description="Polar residues" evidence="3">
    <location>
        <begin position="264"/>
        <end position="276"/>
    </location>
</feature>
<dbReference type="SUPFAM" id="SSF110849">
    <property type="entry name" value="ParB/Sulfiredoxin"/>
    <property type="match status" value="1"/>
</dbReference>
<evidence type="ECO:0000313" key="5">
    <source>
        <dbReference type="EMBL" id="MFC6332898.1"/>
    </source>
</evidence>
<protein>
    <submittedName>
        <fullName evidence="5">ParB/RepB/Spo0J family partition protein</fullName>
    </submittedName>
</protein>
<dbReference type="SUPFAM" id="SSF109709">
    <property type="entry name" value="KorB DNA-binding domain-like"/>
    <property type="match status" value="1"/>
</dbReference>
<keyword evidence="6" id="KW-1185">Reference proteome</keyword>
<gene>
    <name evidence="5" type="ORF">ACFP56_09710</name>
</gene>
<sequence length="385" mass="43220">MDITLIKLSLIDEDKDQPRYQFNQEALEELASSIQEIGLLSPIKVRDMGNGRYKIIYGNRRYKASQMIGLDSIPCIVSTATDEMDIYFEQIAENLNREDFSPIEEAEAFNKLMNDDRFRSSIKLLSSKLGKPEAYIKNKLELLKFSNAVKKLIVSGTQIRKDCLTEDQLMPLKDLPMEYRDTLALTAARDELPVSDVKKIAKLFKDKSISDATKEKLLLKNGSGLIETWSVFEQNRKEKLAREKQRQEQAQLAEQRKAEEQAQVETESSASGSQAQMPVRTDEQAFAAAASPAATATIAAPSNQEAKEPEAQMRQVDSAASLVLDKASYSLTLDQALAEADMLLELIQAGTMQQLDSSEQLANDMLIKLQQLQELWRSIMRASQA</sequence>
<dbReference type="Gene3D" id="1.10.10.2830">
    <property type="match status" value="1"/>
</dbReference>
<dbReference type="InterPro" id="IPR036086">
    <property type="entry name" value="ParB/Sulfiredoxin_sf"/>
</dbReference>
<feature type="compositionally biased region" description="Low complexity" evidence="3">
    <location>
        <begin position="285"/>
        <end position="302"/>
    </location>
</feature>
<dbReference type="InterPro" id="IPR050336">
    <property type="entry name" value="Chromosome_partition/occlusion"/>
</dbReference>
<evidence type="ECO:0000259" key="4">
    <source>
        <dbReference type="SMART" id="SM00470"/>
    </source>
</evidence>
<evidence type="ECO:0000256" key="2">
    <source>
        <dbReference type="ARBA" id="ARBA00022829"/>
    </source>
</evidence>
<feature type="domain" description="ParB-like N-terminal" evidence="4">
    <location>
        <begin position="4"/>
        <end position="95"/>
    </location>
</feature>